<keyword evidence="1" id="KW-0812">Transmembrane</keyword>
<keyword evidence="1" id="KW-0472">Membrane</keyword>
<comment type="caution">
    <text evidence="2">The sequence shown here is derived from an EMBL/GenBank/DDBJ whole genome shotgun (WGS) entry which is preliminary data.</text>
</comment>
<organism evidence="2 3">
    <name type="scientific">Candidatus Liptonbacteria bacterium RIFCSPHIGHO2_01_FULL_57_28</name>
    <dbReference type="NCBI Taxonomy" id="1798647"/>
    <lineage>
        <taxon>Bacteria</taxon>
        <taxon>Candidatus Liptoniibacteriota</taxon>
    </lineage>
</organism>
<gene>
    <name evidence="2" type="ORF">A2855_02860</name>
</gene>
<dbReference type="EMBL" id="MHKX01000013">
    <property type="protein sequence ID" value="OGY98217.1"/>
    <property type="molecule type" value="Genomic_DNA"/>
</dbReference>
<dbReference type="STRING" id="1798647.A2855_02860"/>
<accession>A0A1G2CCP2</accession>
<dbReference type="Proteomes" id="UP000179059">
    <property type="component" value="Unassembled WGS sequence"/>
</dbReference>
<name>A0A1G2CCP2_9BACT</name>
<evidence type="ECO:0000256" key="1">
    <source>
        <dbReference type="SAM" id="Phobius"/>
    </source>
</evidence>
<feature type="transmembrane region" description="Helical" evidence="1">
    <location>
        <begin position="12"/>
        <end position="39"/>
    </location>
</feature>
<protein>
    <submittedName>
        <fullName evidence="2">Uncharacterized protein</fullName>
    </submittedName>
</protein>
<proteinExistence type="predicted"/>
<evidence type="ECO:0000313" key="2">
    <source>
        <dbReference type="EMBL" id="OGY98217.1"/>
    </source>
</evidence>
<sequence length="74" mass="7977">MNSPKEIFRSHLELLLISAGVMLAGVTIWILVWGVSILATDLGTSLGTPQLGQAAETFDLERASKLDLRGLNVQ</sequence>
<evidence type="ECO:0000313" key="3">
    <source>
        <dbReference type="Proteomes" id="UP000179059"/>
    </source>
</evidence>
<dbReference type="AlphaFoldDB" id="A0A1G2CCP2"/>
<reference evidence="2 3" key="1">
    <citation type="journal article" date="2016" name="Nat. Commun.">
        <title>Thousands of microbial genomes shed light on interconnected biogeochemical processes in an aquifer system.</title>
        <authorList>
            <person name="Anantharaman K."/>
            <person name="Brown C.T."/>
            <person name="Hug L.A."/>
            <person name="Sharon I."/>
            <person name="Castelle C.J."/>
            <person name="Probst A.J."/>
            <person name="Thomas B.C."/>
            <person name="Singh A."/>
            <person name="Wilkins M.J."/>
            <person name="Karaoz U."/>
            <person name="Brodie E.L."/>
            <person name="Williams K.H."/>
            <person name="Hubbard S.S."/>
            <person name="Banfield J.F."/>
        </authorList>
    </citation>
    <scope>NUCLEOTIDE SEQUENCE [LARGE SCALE GENOMIC DNA]</scope>
</reference>
<keyword evidence="1" id="KW-1133">Transmembrane helix</keyword>